<dbReference type="EMBL" id="RCUV01000001">
    <property type="protein sequence ID" value="RLP73926.1"/>
    <property type="molecule type" value="Genomic_DNA"/>
</dbReference>
<comment type="caution">
    <text evidence="3">The sequence shown here is derived from an EMBL/GenBank/DDBJ whole genome shotgun (WGS) entry which is preliminary data.</text>
</comment>
<dbReference type="PANTHER" id="PTHR43792">
    <property type="entry name" value="GNAT FAMILY, PUTATIVE (AFU_ORTHOLOGUE AFUA_3G00765)-RELATED-RELATED"/>
    <property type="match status" value="1"/>
</dbReference>
<evidence type="ECO:0000313" key="4">
    <source>
        <dbReference type="Proteomes" id="UP000270299"/>
    </source>
</evidence>
<protein>
    <submittedName>
        <fullName evidence="3">N-acetyltransferase</fullName>
    </submittedName>
</protein>
<dbReference type="AlphaFoldDB" id="A0A3L7A0X2"/>
<dbReference type="GO" id="GO:0016747">
    <property type="term" value="F:acyltransferase activity, transferring groups other than amino-acyl groups"/>
    <property type="evidence" value="ECO:0007669"/>
    <property type="project" value="InterPro"/>
</dbReference>
<sequence>MDVLRLETERLILDVPVERDIPFIYAYCQDPLIQQFTTVPQPYSLADAEGFLREVVNSGWATGTELTWAVRRKTEPTIVGVVSLRDWNAGQVMLGFWLGAPWRGQGYMPEAARAVTDWAFTGEWDRGSRAPETTVLWEALVGNVSSALVAQRIGFRYSGVAPSSIQRAGVSTSSHHAELAAEDRPGPADGWPAEVFVR</sequence>
<keyword evidence="4" id="KW-1185">Reference proteome</keyword>
<reference evidence="3 4" key="1">
    <citation type="submission" date="2018-10" db="EMBL/GenBank/DDBJ databases">
        <authorList>
            <person name="Li J."/>
        </authorList>
    </citation>
    <scope>NUCLEOTIDE SEQUENCE [LARGE SCALE GENOMIC DNA]</scope>
    <source>
        <strain evidence="3 4">CCTCC AB209002</strain>
    </source>
</reference>
<dbReference type="SUPFAM" id="SSF55729">
    <property type="entry name" value="Acyl-CoA N-acyltransferases (Nat)"/>
    <property type="match status" value="1"/>
</dbReference>
<proteinExistence type="predicted"/>
<feature type="domain" description="N-acetyltransferase" evidence="2">
    <location>
        <begin position="10"/>
        <end position="156"/>
    </location>
</feature>
<gene>
    <name evidence="3" type="ORF">D9V29_01125</name>
</gene>
<dbReference type="Pfam" id="PF13302">
    <property type="entry name" value="Acetyltransf_3"/>
    <property type="match status" value="1"/>
</dbReference>
<organism evidence="3 4">
    <name type="scientific">Mycetocola manganoxydans</name>
    <dbReference type="NCBI Taxonomy" id="699879"/>
    <lineage>
        <taxon>Bacteria</taxon>
        <taxon>Bacillati</taxon>
        <taxon>Actinomycetota</taxon>
        <taxon>Actinomycetes</taxon>
        <taxon>Micrococcales</taxon>
        <taxon>Microbacteriaceae</taxon>
        <taxon>Mycetocola</taxon>
    </lineage>
</organism>
<dbReference type="InterPro" id="IPR016181">
    <property type="entry name" value="Acyl_CoA_acyltransferase"/>
</dbReference>
<name>A0A3L7A0X2_9MICO</name>
<feature type="region of interest" description="Disordered" evidence="1">
    <location>
        <begin position="172"/>
        <end position="191"/>
    </location>
</feature>
<dbReference type="OrthoDB" id="9795188at2"/>
<dbReference type="InterPro" id="IPR051531">
    <property type="entry name" value="N-acetyltransferase"/>
</dbReference>
<dbReference type="Proteomes" id="UP000270299">
    <property type="component" value="Unassembled WGS sequence"/>
</dbReference>
<dbReference type="InterPro" id="IPR000182">
    <property type="entry name" value="GNAT_dom"/>
</dbReference>
<accession>A0A3L7A0X2</accession>
<dbReference type="RefSeq" id="WP_121671477.1">
    <property type="nucleotide sequence ID" value="NZ_BMXM01000002.1"/>
</dbReference>
<dbReference type="Gene3D" id="3.40.630.30">
    <property type="match status" value="1"/>
</dbReference>
<feature type="compositionally biased region" description="Basic and acidic residues" evidence="1">
    <location>
        <begin position="175"/>
        <end position="186"/>
    </location>
</feature>
<evidence type="ECO:0000259" key="2">
    <source>
        <dbReference type="Pfam" id="PF13302"/>
    </source>
</evidence>
<evidence type="ECO:0000256" key="1">
    <source>
        <dbReference type="SAM" id="MobiDB-lite"/>
    </source>
</evidence>
<keyword evidence="3" id="KW-0808">Transferase</keyword>
<evidence type="ECO:0000313" key="3">
    <source>
        <dbReference type="EMBL" id="RLP73926.1"/>
    </source>
</evidence>